<feature type="transmembrane region" description="Helical" evidence="1">
    <location>
        <begin position="104"/>
        <end position="128"/>
    </location>
</feature>
<keyword evidence="3" id="KW-1185">Reference proteome</keyword>
<keyword evidence="1" id="KW-0812">Transmembrane</keyword>
<comment type="caution">
    <text evidence="2">The sequence shown here is derived from an EMBL/GenBank/DDBJ whole genome shotgun (WGS) entry which is preliminary data.</text>
</comment>
<keyword evidence="1" id="KW-1133">Transmembrane helix</keyword>
<dbReference type="EMBL" id="JAPFQL010000105">
    <property type="protein sequence ID" value="MDC5699080.1"/>
    <property type="molecule type" value="Genomic_DNA"/>
</dbReference>
<protein>
    <recommendedName>
        <fullName evidence="4">ABC transporter permease</fullName>
    </recommendedName>
</protein>
<keyword evidence="1" id="KW-0472">Membrane</keyword>
<gene>
    <name evidence="2" type="ORF">OO014_17665</name>
</gene>
<organism evidence="2 3">
    <name type="scientific">Intrasporangium calvum</name>
    <dbReference type="NCBI Taxonomy" id="53358"/>
    <lineage>
        <taxon>Bacteria</taxon>
        <taxon>Bacillati</taxon>
        <taxon>Actinomycetota</taxon>
        <taxon>Actinomycetes</taxon>
        <taxon>Micrococcales</taxon>
        <taxon>Intrasporangiaceae</taxon>
        <taxon>Intrasporangium</taxon>
    </lineage>
</organism>
<feature type="transmembrane region" description="Helical" evidence="1">
    <location>
        <begin position="221"/>
        <end position="241"/>
    </location>
</feature>
<evidence type="ECO:0000256" key="1">
    <source>
        <dbReference type="SAM" id="Phobius"/>
    </source>
</evidence>
<feature type="transmembrane region" description="Helical" evidence="1">
    <location>
        <begin position="33"/>
        <end position="55"/>
    </location>
</feature>
<feature type="transmembrane region" description="Helical" evidence="1">
    <location>
        <begin position="174"/>
        <end position="201"/>
    </location>
</feature>
<evidence type="ECO:0000313" key="2">
    <source>
        <dbReference type="EMBL" id="MDC5699080.1"/>
    </source>
</evidence>
<dbReference type="RefSeq" id="WP_272463638.1">
    <property type="nucleotide sequence ID" value="NZ_JAPFQL010000105.1"/>
</dbReference>
<name>A0ABT5GLF7_9MICO</name>
<sequence length="249" mass="25688">MPASDLPRPGRPSFGRLVEVEARKQVDTRAGRWLLGVVLTVYGAGALMGGAGGFADAFAVGAMPLGVLLPIITILGVTTEWSTGTSVITFVLEPRRGRVLAAKVVGGLVLATVLIMLALAAAALTTFLTSASSGRTPDWDLSWWQVTGLSALLLLGSAQGAALGALIQHTAASVAGFLLVPTLGTLVFTSLLGNGPLVPWLSINDAMTPLTGPSPLTPTQLAQLGTACALWIVVPGLLGAFRWTRREIS</sequence>
<evidence type="ECO:0008006" key="4">
    <source>
        <dbReference type="Google" id="ProtNLM"/>
    </source>
</evidence>
<evidence type="ECO:0000313" key="3">
    <source>
        <dbReference type="Proteomes" id="UP001150259"/>
    </source>
</evidence>
<reference evidence="2 3" key="1">
    <citation type="submission" date="2022-11" db="EMBL/GenBank/DDBJ databases">
        <title>Anaerobic phenanthrene biodegradation by a DNRA strain PheN6.</title>
        <authorList>
            <person name="Zhang Z."/>
        </authorList>
    </citation>
    <scope>NUCLEOTIDE SEQUENCE [LARGE SCALE GENOMIC DNA]</scope>
    <source>
        <strain evidence="2 3">PheN6</strain>
    </source>
</reference>
<accession>A0ABT5GLF7</accession>
<proteinExistence type="predicted"/>
<dbReference type="Proteomes" id="UP001150259">
    <property type="component" value="Unassembled WGS sequence"/>
</dbReference>
<feature type="transmembrane region" description="Helical" evidence="1">
    <location>
        <begin position="148"/>
        <end position="167"/>
    </location>
</feature>
<feature type="transmembrane region" description="Helical" evidence="1">
    <location>
        <begin position="67"/>
        <end position="92"/>
    </location>
</feature>